<dbReference type="Gene3D" id="1.20.1270.180">
    <property type="match status" value="1"/>
</dbReference>
<accession>A0AAI9KTL9</accession>
<protein>
    <recommendedName>
        <fullName evidence="1">Lysozyme inhibitor LprI-like N-terminal domain-containing protein</fullName>
    </recommendedName>
</protein>
<gene>
    <name evidence="2" type="ORF">KAM348_29000</name>
</gene>
<evidence type="ECO:0000313" key="3">
    <source>
        <dbReference type="Proteomes" id="UP000887009"/>
    </source>
</evidence>
<dbReference type="Pfam" id="PF07007">
    <property type="entry name" value="LprI"/>
    <property type="match status" value="1"/>
</dbReference>
<evidence type="ECO:0000313" key="2">
    <source>
        <dbReference type="EMBL" id="GJA55477.1"/>
    </source>
</evidence>
<organism evidence="2 3">
    <name type="scientific">Aeromonas caviae</name>
    <name type="common">Aeromonas punctata</name>
    <dbReference type="NCBI Taxonomy" id="648"/>
    <lineage>
        <taxon>Bacteria</taxon>
        <taxon>Pseudomonadati</taxon>
        <taxon>Pseudomonadota</taxon>
        <taxon>Gammaproteobacteria</taxon>
        <taxon>Aeromonadales</taxon>
        <taxon>Aeromonadaceae</taxon>
        <taxon>Aeromonas</taxon>
    </lineage>
</organism>
<reference evidence="2" key="1">
    <citation type="submission" date="2021-07" db="EMBL/GenBank/DDBJ databases">
        <title>Draft genome sequence of carbapenem-resistant Aeromonas spp. in Japan.</title>
        <authorList>
            <person name="Maehana S."/>
            <person name="Suzuki M."/>
            <person name="Kitasato H."/>
        </authorList>
    </citation>
    <scope>NUCLEOTIDE SEQUENCE</scope>
    <source>
        <strain evidence="2">KAM348</strain>
    </source>
</reference>
<name>A0AAI9KTL9_AERCA</name>
<dbReference type="EMBL" id="BPNL01000034">
    <property type="protein sequence ID" value="GJA55477.1"/>
    <property type="molecule type" value="Genomic_DNA"/>
</dbReference>
<dbReference type="InterPro" id="IPR009739">
    <property type="entry name" value="LprI-like_N"/>
</dbReference>
<feature type="domain" description="Lysozyme inhibitor LprI-like N-terminal" evidence="1">
    <location>
        <begin position="197"/>
        <end position="278"/>
    </location>
</feature>
<comment type="caution">
    <text evidence="2">The sequence shown here is derived from an EMBL/GenBank/DDBJ whole genome shotgun (WGS) entry which is preliminary data.</text>
</comment>
<proteinExistence type="predicted"/>
<evidence type="ECO:0000259" key="1">
    <source>
        <dbReference type="Pfam" id="PF07007"/>
    </source>
</evidence>
<sequence>MHGIIDLVKDMNFKVMAVIIGVSASSPAFAGFFDVKEESAPFKCGREDAVSALVQTLRDDASPMLKSRYAKTASTEQLSQFQATLDAINVQASEVTTVDKTDASLNCIATITMTIPMELKDVADKVPAVYNEFLNHSDATSRNNDLIWKDRTYSLRLADNGTDISVRGTNFYSPMLTLVNAASIATRKDEILKENDPSMVPAAKELYMAEDKELNRIWGAIPKSFRSSMMDSQRQWVIAKANTCGSLSRANSPDEAVKDRVEIFKCQTDFTKERIQFLTAGQK</sequence>
<dbReference type="AlphaFoldDB" id="A0AAI9KTL9"/>
<dbReference type="Proteomes" id="UP000887009">
    <property type="component" value="Unassembled WGS sequence"/>
</dbReference>